<evidence type="ECO:0000259" key="1">
    <source>
        <dbReference type="SMART" id="SM01248"/>
    </source>
</evidence>
<dbReference type="EMBL" id="JBBUKT010000014">
    <property type="protein sequence ID" value="MEK7953933.1"/>
    <property type="molecule type" value="Genomic_DNA"/>
</dbReference>
<name>A0ABU9B2A6_9BACT</name>
<gene>
    <name evidence="2" type="ORF">WKV53_25680</name>
</gene>
<comment type="caution">
    <text evidence="2">The sequence shown here is derived from an EMBL/GenBank/DDBJ whole genome shotgun (WGS) entry which is preliminary data.</text>
</comment>
<dbReference type="PANTHER" id="PTHR41709:SF2">
    <property type="entry name" value="CIRCADIAN CLOCK PROTEIN KAIB2"/>
    <property type="match status" value="1"/>
</dbReference>
<accession>A0ABU9B2A6</accession>
<evidence type="ECO:0000313" key="2">
    <source>
        <dbReference type="EMBL" id="MEK7953933.1"/>
    </source>
</evidence>
<dbReference type="Pfam" id="PF07689">
    <property type="entry name" value="KaiB"/>
    <property type="match status" value="1"/>
</dbReference>
<proteinExistence type="predicted"/>
<organism evidence="2 3">
    <name type="scientific">Luteolibacter soli</name>
    <dbReference type="NCBI Taxonomy" id="3135280"/>
    <lineage>
        <taxon>Bacteria</taxon>
        <taxon>Pseudomonadati</taxon>
        <taxon>Verrucomicrobiota</taxon>
        <taxon>Verrucomicrobiia</taxon>
        <taxon>Verrucomicrobiales</taxon>
        <taxon>Verrucomicrobiaceae</taxon>
        <taxon>Luteolibacter</taxon>
    </lineage>
</organism>
<dbReference type="RefSeq" id="WP_341407701.1">
    <property type="nucleotide sequence ID" value="NZ_JBBUKT010000014.1"/>
</dbReference>
<dbReference type="PANTHER" id="PTHR41709">
    <property type="entry name" value="KAIB-LIKE PROTEIN 1"/>
    <property type="match status" value="1"/>
</dbReference>
<reference evidence="2 3" key="1">
    <citation type="submission" date="2024-04" db="EMBL/GenBank/DDBJ databases">
        <title>Luteolibacter sp. isolated from soil.</title>
        <authorList>
            <person name="An J."/>
        </authorList>
    </citation>
    <scope>NUCLEOTIDE SEQUENCE [LARGE SCALE GENOMIC DNA]</scope>
    <source>
        <strain evidence="2 3">Y139</strain>
    </source>
</reference>
<feature type="domain" description="KaiB" evidence="1">
    <location>
        <begin position="29"/>
        <end position="110"/>
    </location>
</feature>
<dbReference type="InterPro" id="IPR039022">
    <property type="entry name" value="KaiB-like"/>
</dbReference>
<dbReference type="InterPro" id="IPR036249">
    <property type="entry name" value="Thioredoxin-like_sf"/>
</dbReference>
<evidence type="ECO:0000313" key="3">
    <source>
        <dbReference type="Proteomes" id="UP001371305"/>
    </source>
</evidence>
<dbReference type="Proteomes" id="UP001371305">
    <property type="component" value="Unassembled WGS sequence"/>
</dbReference>
<keyword evidence="3" id="KW-1185">Reference proteome</keyword>
<sequence>MNDIPAPGDSLESFEEAARERAEVRFLFRLYVAGSTVQSNRAIVNTRRICEGHLEGRYHLEVVDICLHPELARIEQIIAAPTLIKREPLPVRRFVGDMSRTDRLLAGLGLPEAPEVRPVTP</sequence>
<dbReference type="SUPFAM" id="SSF52833">
    <property type="entry name" value="Thioredoxin-like"/>
    <property type="match status" value="1"/>
</dbReference>
<dbReference type="SMART" id="SM01248">
    <property type="entry name" value="KaiB"/>
    <property type="match status" value="1"/>
</dbReference>
<protein>
    <submittedName>
        <fullName evidence="2">Circadian clock KaiB family protein</fullName>
    </submittedName>
</protein>
<dbReference type="InterPro" id="IPR011649">
    <property type="entry name" value="KaiB_domain"/>
</dbReference>
<dbReference type="CDD" id="cd02978">
    <property type="entry name" value="KaiB_like"/>
    <property type="match status" value="1"/>
</dbReference>
<dbReference type="Gene3D" id="3.40.30.10">
    <property type="entry name" value="Glutaredoxin"/>
    <property type="match status" value="1"/>
</dbReference>